<keyword evidence="1" id="KW-0175">Coiled coil</keyword>
<dbReference type="Gene3D" id="1.10.287.450">
    <property type="entry name" value="Helix hairpin bin"/>
    <property type="match status" value="1"/>
</dbReference>
<feature type="compositionally biased region" description="Polar residues" evidence="2">
    <location>
        <begin position="187"/>
        <end position="203"/>
    </location>
</feature>
<feature type="region of interest" description="Disordered" evidence="2">
    <location>
        <begin position="107"/>
        <end position="155"/>
    </location>
</feature>
<dbReference type="InterPro" id="IPR057953">
    <property type="entry name" value="SAPC2_N"/>
</dbReference>
<feature type="compositionally biased region" description="Low complexity" evidence="2">
    <location>
        <begin position="209"/>
        <end position="218"/>
    </location>
</feature>
<dbReference type="PANTHER" id="PTHR14907:SF2">
    <property type="entry name" value="SUPPRESSOR APC DOMAIN-CONTAINING PROTEIN 2"/>
    <property type="match status" value="1"/>
</dbReference>
<accession>A0A7R9LTH2</accession>
<dbReference type="InterPro" id="IPR026828">
    <property type="entry name" value="SAPC2_1/2"/>
</dbReference>
<evidence type="ECO:0000313" key="5">
    <source>
        <dbReference type="Proteomes" id="UP000728032"/>
    </source>
</evidence>
<evidence type="ECO:0000259" key="3">
    <source>
        <dbReference type="Pfam" id="PF25825"/>
    </source>
</evidence>
<dbReference type="Pfam" id="PF11414">
    <property type="entry name" value="Suppressor_APC"/>
    <property type="match status" value="1"/>
</dbReference>
<name>A0A7R9LTH2_9ACAR</name>
<evidence type="ECO:0000313" key="4">
    <source>
        <dbReference type="EMBL" id="CAD7647554.1"/>
    </source>
</evidence>
<evidence type="ECO:0000256" key="1">
    <source>
        <dbReference type="SAM" id="Coils"/>
    </source>
</evidence>
<evidence type="ECO:0000256" key="2">
    <source>
        <dbReference type="SAM" id="MobiDB-lite"/>
    </source>
</evidence>
<feature type="compositionally biased region" description="Low complexity" evidence="2">
    <location>
        <begin position="128"/>
        <end position="138"/>
    </location>
</feature>
<keyword evidence="5" id="KW-1185">Reference proteome</keyword>
<reference evidence="4" key="1">
    <citation type="submission" date="2020-11" db="EMBL/GenBank/DDBJ databases">
        <authorList>
            <person name="Tran Van P."/>
        </authorList>
    </citation>
    <scope>NUCLEOTIDE SEQUENCE</scope>
</reference>
<feature type="region of interest" description="Disordered" evidence="2">
    <location>
        <begin position="180"/>
        <end position="222"/>
    </location>
</feature>
<sequence length="554" mass="62343">MDTIDMPEVNEENPFIYGMSKQFVNALHELFDIMDSTGTGCVRFAEIAAQWEEDDSDPFFPKGLINCLSKVTLPNGLLTFDRFCAGIKLCLLKNQVDISNSDDNNNGIASLGAPSPAFPAPPPPLLPSPGSQEVLPTLPALPPPVPPHQTSPALIAKPIPQSSYNSLHRIQTSVANSLPEGMHQKKPTASVSPVPPQSLQIQHKSGPHSDYNSSDSSSTLNYQRAKSMPQLVIKSNGNTVNHKNHKEIRHFKSDAKLTSRENNGQNNVKNRQIRSPIQSVRALSKSSILKTLQSWKENVLGRQVLELERISANSGSKENIVSPNGDNNRNKYQQQLVPFLPPPHNMAPNGPAMRRAANKRREPRRHTVGSNGIDFYSIRRIQQLEQERGLFLQGLDGIDRARDWYLRQIAIIQDKISYVTKVGTYPADYTLDAYQERINFQAARILNVNQHLSALYDSERGFPIHMNLAIRPINTQLMANRSNDPNRQQQFVVNPNVMNRLKEQNRLLTEEVSKKCERITQLEREKSSLIREIFQSRTQTINKVKTEAEDTTFM</sequence>
<dbReference type="EMBL" id="OC917613">
    <property type="protein sequence ID" value="CAD7647554.1"/>
    <property type="molecule type" value="Genomic_DNA"/>
</dbReference>
<dbReference type="Pfam" id="PF25825">
    <property type="entry name" value="SAPC2_N"/>
    <property type="match status" value="1"/>
</dbReference>
<feature type="domain" description="Suppressor APC" evidence="3">
    <location>
        <begin position="18"/>
        <end position="97"/>
    </location>
</feature>
<organism evidence="4">
    <name type="scientific">Oppiella nova</name>
    <dbReference type="NCBI Taxonomy" id="334625"/>
    <lineage>
        <taxon>Eukaryota</taxon>
        <taxon>Metazoa</taxon>
        <taxon>Ecdysozoa</taxon>
        <taxon>Arthropoda</taxon>
        <taxon>Chelicerata</taxon>
        <taxon>Arachnida</taxon>
        <taxon>Acari</taxon>
        <taxon>Acariformes</taxon>
        <taxon>Sarcoptiformes</taxon>
        <taxon>Oribatida</taxon>
        <taxon>Brachypylina</taxon>
        <taxon>Oppioidea</taxon>
        <taxon>Oppiidae</taxon>
        <taxon>Oppiella</taxon>
    </lineage>
</organism>
<dbReference type="EMBL" id="CAJPVJ010002788">
    <property type="protein sequence ID" value="CAG2166792.1"/>
    <property type="molecule type" value="Genomic_DNA"/>
</dbReference>
<dbReference type="OrthoDB" id="10035013at2759"/>
<feature type="compositionally biased region" description="Pro residues" evidence="2">
    <location>
        <begin position="116"/>
        <end position="127"/>
    </location>
</feature>
<protein>
    <recommendedName>
        <fullName evidence="3">Suppressor APC domain-containing protein</fullName>
    </recommendedName>
</protein>
<proteinExistence type="predicted"/>
<gene>
    <name evidence="4" type="ORF">ONB1V03_LOCUS6307</name>
</gene>
<dbReference type="Proteomes" id="UP000728032">
    <property type="component" value="Unassembled WGS sequence"/>
</dbReference>
<dbReference type="PANTHER" id="PTHR14907">
    <property type="entry name" value="FI14130P"/>
    <property type="match status" value="1"/>
</dbReference>
<dbReference type="AlphaFoldDB" id="A0A7R9LTH2"/>
<feature type="compositionally biased region" description="Pro residues" evidence="2">
    <location>
        <begin position="139"/>
        <end position="149"/>
    </location>
</feature>
<feature type="coiled-coil region" evidence="1">
    <location>
        <begin position="498"/>
        <end position="532"/>
    </location>
</feature>